<dbReference type="SMART" id="SM00028">
    <property type="entry name" value="TPR"/>
    <property type="match status" value="6"/>
</dbReference>
<dbReference type="AlphaFoldDB" id="A0AAU0N1I8"/>
<dbReference type="GO" id="GO:0008476">
    <property type="term" value="F:protein-tyrosine sulfotransferase activity"/>
    <property type="evidence" value="ECO:0007669"/>
    <property type="project" value="InterPro"/>
</dbReference>
<accession>A0AAU0N1I8</accession>
<keyword evidence="2" id="KW-0802">TPR repeat</keyword>
<feature type="repeat" description="TPR" evidence="2">
    <location>
        <begin position="114"/>
        <end position="147"/>
    </location>
</feature>
<name>A0AAU0N1I8_9GAMM</name>
<reference evidence="3 4" key="1">
    <citation type="submission" date="2023-10" db="EMBL/GenBank/DDBJ databases">
        <title>Description of Microbulbifer bruguierae sp. nov., isolated from the sediments of mangrove plant Bruguiera sexangula and comparative genomic analyses of the genus Microbulbifer.</title>
        <authorList>
            <person name="Long M."/>
        </authorList>
    </citation>
    <scope>NUCLEOTIDE SEQUENCE [LARGE SCALE GENOMIC DNA]</scope>
    <source>
        <strain evidence="3 4">SPO729</strain>
    </source>
</reference>
<dbReference type="SUPFAM" id="SSF48452">
    <property type="entry name" value="TPR-like"/>
    <property type="match status" value="1"/>
</dbReference>
<evidence type="ECO:0000313" key="4">
    <source>
        <dbReference type="Proteomes" id="UP001302477"/>
    </source>
</evidence>
<dbReference type="InterPro" id="IPR019734">
    <property type="entry name" value="TPR_rpt"/>
</dbReference>
<dbReference type="RefSeq" id="WP_318955107.1">
    <property type="nucleotide sequence ID" value="NZ_CP137555.1"/>
</dbReference>
<proteinExistence type="predicted"/>
<dbReference type="KEGG" id="mpaf:R5R33_05845"/>
<dbReference type="SUPFAM" id="SSF52540">
    <property type="entry name" value="P-loop containing nucleoside triphosphate hydrolases"/>
    <property type="match status" value="1"/>
</dbReference>
<dbReference type="Pfam" id="PF14559">
    <property type="entry name" value="TPR_19"/>
    <property type="match status" value="1"/>
</dbReference>
<keyword evidence="4" id="KW-1185">Reference proteome</keyword>
<dbReference type="Gene3D" id="3.40.50.300">
    <property type="entry name" value="P-loop containing nucleotide triphosphate hydrolases"/>
    <property type="match status" value="1"/>
</dbReference>
<dbReference type="Pfam" id="PF13469">
    <property type="entry name" value="Sulfotransfer_3"/>
    <property type="match status" value="1"/>
</dbReference>
<organism evidence="3 4">
    <name type="scientific">Microbulbifer pacificus</name>
    <dbReference type="NCBI Taxonomy" id="407164"/>
    <lineage>
        <taxon>Bacteria</taxon>
        <taxon>Pseudomonadati</taxon>
        <taxon>Pseudomonadota</taxon>
        <taxon>Gammaproteobacteria</taxon>
        <taxon>Cellvibrionales</taxon>
        <taxon>Microbulbiferaceae</taxon>
        <taxon>Microbulbifer</taxon>
    </lineage>
</organism>
<dbReference type="EMBL" id="CP137555">
    <property type="protein sequence ID" value="WOX06655.1"/>
    <property type="molecule type" value="Genomic_DNA"/>
</dbReference>
<gene>
    <name evidence="3" type="ORF">R5R33_05845</name>
</gene>
<dbReference type="InterPro" id="IPR027417">
    <property type="entry name" value="P-loop_NTPase"/>
</dbReference>
<dbReference type="InterPro" id="IPR026634">
    <property type="entry name" value="TPST-like"/>
</dbReference>
<evidence type="ECO:0000256" key="1">
    <source>
        <dbReference type="ARBA" id="ARBA00022679"/>
    </source>
</evidence>
<protein>
    <submittedName>
        <fullName evidence="3">Sulfotransferase</fullName>
    </submittedName>
</protein>
<dbReference type="PANTHER" id="PTHR12788:SF10">
    <property type="entry name" value="PROTEIN-TYROSINE SULFOTRANSFERASE"/>
    <property type="match status" value="1"/>
</dbReference>
<keyword evidence="1" id="KW-0808">Transferase</keyword>
<dbReference type="PANTHER" id="PTHR12788">
    <property type="entry name" value="PROTEIN-TYROSINE SULFOTRANSFERASE 2"/>
    <property type="match status" value="1"/>
</dbReference>
<dbReference type="InterPro" id="IPR011990">
    <property type="entry name" value="TPR-like_helical_dom_sf"/>
</dbReference>
<dbReference type="Gene3D" id="1.25.40.10">
    <property type="entry name" value="Tetratricopeptide repeat domain"/>
    <property type="match status" value="1"/>
</dbReference>
<evidence type="ECO:0000313" key="3">
    <source>
        <dbReference type="EMBL" id="WOX06655.1"/>
    </source>
</evidence>
<dbReference type="PROSITE" id="PS50005">
    <property type="entry name" value="TPR"/>
    <property type="match status" value="1"/>
</dbReference>
<dbReference type="Proteomes" id="UP001302477">
    <property type="component" value="Chromosome"/>
</dbReference>
<evidence type="ECO:0000256" key="2">
    <source>
        <dbReference type="PROSITE-ProRule" id="PRU00339"/>
    </source>
</evidence>
<sequence>MNDRQLSKQAFLQQTLSNGLQALSRGDIDTASKCCQAVLKVQPDLVQGHFLVGLVALESQQPKIAFSAFQSVVKLQKDHPAAWAHIAKLFMRDGHFNAAGNALERAEGCAGADAAVNDLIGTVYSMMGYYDEAKRCFERALRSEPEHPAYLLNYANNLVYHGETEEAEDVFLKIIAQQNDSPQAHWALAGARKAQDSSHIDAMRTLLARSNMPPRAQAFYYYAIGKELEDLQQWEPAFEAFAQGASARRETVAFDERAEQATFDFLQSHYTREWFDSVAEGNPDASPIFVLGQPRTGTTLVERIITAHSQVHSAGELQQFGLAVRRLTSYTDPKRFSAGLFEGALNIDTAKLGGLYLQSVAKVRGETPRFVDKLPQNYMLVPLILKALPNAKIVHLTRNPMDACFASFKQLFADAYLHSYDQREMARHHARYRKLMETWRARFPGRFLDIAYEDTARDVASNARRLLEFLELPWEDACLEFHNQQTAVSTASAAQVREPAHTRSIGRWGRYETQLQPMRDELLAHGIDVG</sequence>